<dbReference type="InterPro" id="IPR005614">
    <property type="entry name" value="NrfD-like"/>
</dbReference>
<accession>A0A7U4DPP1</accession>
<comment type="similarity">
    <text evidence="2">Belongs to the NrfD family.</text>
</comment>
<feature type="transmembrane region" description="Helical" evidence="7">
    <location>
        <begin position="136"/>
        <end position="158"/>
    </location>
</feature>
<evidence type="ECO:0000313" key="8">
    <source>
        <dbReference type="EMBL" id="ADW18346.1"/>
    </source>
</evidence>
<feature type="transmembrane region" description="Helical" evidence="7">
    <location>
        <begin position="246"/>
        <end position="267"/>
    </location>
</feature>
<dbReference type="KEGG" id="dpr:Despr_2202"/>
<evidence type="ECO:0000256" key="2">
    <source>
        <dbReference type="ARBA" id="ARBA00008929"/>
    </source>
</evidence>
<keyword evidence="3" id="KW-1003">Cell membrane</keyword>
<evidence type="ECO:0000256" key="7">
    <source>
        <dbReference type="SAM" id="Phobius"/>
    </source>
</evidence>
<evidence type="ECO:0000313" key="9">
    <source>
        <dbReference type="Proteomes" id="UP000006365"/>
    </source>
</evidence>
<evidence type="ECO:0000256" key="5">
    <source>
        <dbReference type="ARBA" id="ARBA00022989"/>
    </source>
</evidence>
<dbReference type="EMBL" id="CP002364">
    <property type="protein sequence ID" value="ADW18346.1"/>
    <property type="molecule type" value="Genomic_DNA"/>
</dbReference>
<feature type="transmembrane region" description="Helical" evidence="7">
    <location>
        <begin position="287"/>
        <end position="307"/>
    </location>
</feature>
<evidence type="ECO:0000256" key="6">
    <source>
        <dbReference type="ARBA" id="ARBA00023136"/>
    </source>
</evidence>
<feature type="transmembrane region" description="Helical" evidence="7">
    <location>
        <begin position="203"/>
        <end position="225"/>
    </location>
</feature>
<feature type="transmembrane region" description="Helical" evidence="7">
    <location>
        <begin position="26"/>
        <end position="45"/>
    </location>
</feature>
<protein>
    <submittedName>
        <fullName evidence="8">Polysulphide reductase NrfD</fullName>
    </submittedName>
</protein>
<keyword evidence="5 7" id="KW-1133">Transmembrane helix</keyword>
<dbReference type="PANTHER" id="PTHR34856:SF2">
    <property type="entry name" value="PROTEIN NRFD"/>
    <property type="match status" value="1"/>
</dbReference>
<name>A0A7U4DPP1_DESPD</name>
<dbReference type="PANTHER" id="PTHR34856">
    <property type="entry name" value="PROTEIN NRFD"/>
    <property type="match status" value="1"/>
</dbReference>
<feature type="transmembrane region" description="Helical" evidence="7">
    <location>
        <begin position="97"/>
        <end position="116"/>
    </location>
</feature>
<comment type="subcellular location">
    <subcellularLocation>
        <location evidence="1">Cell membrane</location>
        <topology evidence="1">Multi-pass membrane protein</topology>
    </subcellularLocation>
</comment>
<evidence type="ECO:0000256" key="4">
    <source>
        <dbReference type="ARBA" id="ARBA00022692"/>
    </source>
</evidence>
<dbReference type="RefSeq" id="WP_015724884.1">
    <property type="nucleotide sequence ID" value="NC_014972.1"/>
</dbReference>
<sequence length="394" mass="42483">MANGFSLTATAEPEVASPLVKTLSGIFGLLLIVGVGVGLVGFFIGHEHIFNNTREVPWGLLISTYAFFAITSTGLCLLAAISHVFGGNKLAPLANRMVWISLITILSGFTVIGMEIESPWRMAIYNIISPNITSNIWWMGTLYGLALGFILLEFWLILTRHYTLALVLGILGALAEVAANTCLGGVFATLAARPFWYGAQLPVYFLACAFLSGAAAAILFTHYAYVIRGRKMEQHVFEGVHAAGKVLLLMLILVAVSTFWRMASFYVGGVNDGKIAANALYIGPLSFNFWALEVGVGLAAPVVLLLLSRLKSVAAMSTAALMTLVGMFVSRLNMVVGGQIVPQYAGYDNLPTYLTYTPSGYEWLVVMAGIGLTGIAFLQGERFFGKSFTEHEAH</sequence>
<organism evidence="8 9">
    <name type="scientific">Desulfobulbus propionicus (strain ATCC 33891 / DSM 2032 / VKM B-1956 / 1pr3)</name>
    <dbReference type="NCBI Taxonomy" id="577650"/>
    <lineage>
        <taxon>Bacteria</taxon>
        <taxon>Pseudomonadati</taxon>
        <taxon>Thermodesulfobacteriota</taxon>
        <taxon>Desulfobulbia</taxon>
        <taxon>Desulfobulbales</taxon>
        <taxon>Desulfobulbaceae</taxon>
        <taxon>Desulfobulbus</taxon>
    </lineage>
</organism>
<feature type="transmembrane region" description="Helical" evidence="7">
    <location>
        <begin position="319"/>
        <end position="341"/>
    </location>
</feature>
<evidence type="ECO:0000256" key="1">
    <source>
        <dbReference type="ARBA" id="ARBA00004651"/>
    </source>
</evidence>
<keyword evidence="4 7" id="KW-0812">Transmembrane</keyword>
<feature type="transmembrane region" description="Helical" evidence="7">
    <location>
        <begin position="361"/>
        <end position="378"/>
    </location>
</feature>
<gene>
    <name evidence="8" type="ordered locus">Despr_2202</name>
</gene>
<dbReference type="Proteomes" id="UP000006365">
    <property type="component" value="Chromosome"/>
</dbReference>
<evidence type="ECO:0000256" key="3">
    <source>
        <dbReference type="ARBA" id="ARBA00022475"/>
    </source>
</evidence>
<keyword evidence="6 7" id="KW-0472">Membrane</keyword>
<dbReference type="GO" id="GO:0005886">
    <property type="term" value="C:plasma membrane"/>
    <property type="evidence" value="ECO:0007669"/>
    <property type="project" value="UniProtKB-SubCell"/>
</dbReference>
<proteinExistence type="inferred from homology"/>
<dbReference type="Pfam" id="PF03916">
    <property type="entry name" value="NrfD"/>
    <property type="match status" value="1"/>
</dbReference>
<feature type="transmembrane region" description="Helical" evidence="7">
    <location>
        <begin position="65"/>
        <end position="85"/>
    </location>
</feature>
<dbReference type="InterPro" id="IPR052049">
    <property type="entry name" value="Electron_transfer_protein"/>
</dbReference>
<keyword evidence="9" id="KW-1185">Reference proteome</keyword>
<reference evidence="8 9" key="1">
    <citation type="journal article" date="2011" name="Stand. Genomic Sci.">
        <title>Complete genome sequence of Desulfobulbus propionicus type strain (1pr3).</title>
        <authorList>
            <person name="Pagani I."/>
            <person name="Lapidus A."/>
            <person name="Nolan M."/>
            <person name="Lucas S."/>
            <person name="Hammon N."/>
            <person name="Deshpande S."/>
            <person name="Cheng J.F."/>
            <person name="Chertkov O."/>
            <person name="Davenport K."/>
            <person name="Tapia R."/>
            <person name="Han C."/>
            <person name="Goodwin L."/>
            <person name="Pitluck S."/>
            <person name="Liolios K."/>
            <person name="Mavromatis K."/>
            <person name="Ivanova N."/>
            <person name="Mikhailova N."/>
            <person name="Pati A."/>
            <person name="Chen A."/>
            <person name="Palaniappan K."/>
            <person name="Land M."/>
            <person name="Hauser L."/>
            <person name="Chang Y.J."/>
            <person name="Jeffries C.D."/>
            <person name="Detter J.C."/>
            <person name="Brambilla E."/>
            <person name="Kannan K.P."/>
            <person name="Djao O.D."/>
            <person name="Rohde M."/>
            <person name="Pukall R."/>
            <person name="Spring S."/>
            <person name="Goker M."/>
            <person name="Sikorski J."/>
            <person name="Woyke T."/>
            <person name="Bristow J."/>
            <person name="Eisen J.A."/>
            <person name="Markowitz V."/>
            <person name="Hugenholtz P."/>
            <person name="Kyrpides N.C."/>
            <person name="Klenk H.P."/>
        </authorList>
    </citation>
    <scope>NUCLEOTIDE SEQUENCE [LARGE SCALE GENOMIC DNA]</scope>
    <source>
        <strain evidence="9">ATCC 33891 / DSM 2032 / 1pr3</strain>
    </source>
</reference>
<feature type="transmembrane region" description="Helical" evidence="7">
    <location>
        <begin position="165"/>
        <end position="191"/>
    </location>
</feature>
<dbReference type="AlphaFoldDB" id="A0A7U4DPP1"/>